<feature type="domain" description="Methylamine utilisation protein MauE" evidence="5">
    <location>
        <begin position="12"/>
        <end position="125"/>
    </location>
</feature>
<evidence type="ECO:0000256" key="2">
    <source>
        <dbReference type="ARBA" id="ARBA00022692"/>
    </source>
</evidence>
<gene>
    <name evidence="6" type="ORF">CLV72_103376</name>
</gene>
<evidence type="ECO:0000313" key="7">
    <source>
        <dbReference type="Proteomes" id="UP000237846"/>
    </source>
</evidence>
<evidence type="ECO:0000256" key="1">
    <source>
        <dbReference type="ARBA" id="ARBA00004141"/>
    </source>
</evidence>
<keyword evidence="7" id="KW-1185">Reference proteome</keyword>
<evidence type="ECO:0000259" key="5">
    <source>
        <dbReference type="Pfam" id="PF07291"/>
    </source>
</evidence>
<evidence type="ECO:0000313" key="6">
    <source>
        <dbReference type="EMBL" id="PRX99770.1"/>
    </source>
</evidence>
<dbReference type="RefSeq" id="WP_106244656.1">
    <property type="nucleotide sequence ID" value="NZ_PVZC01000003.1"/>
</dbReference>
<evidence type="ECO:0000256" key="3">
    <source>
        <dbReference type="ARBA" id="ARBA00022989"/>
    </source>
</evidence>
<keyword evidence="2" id="KW-0812">Transmembrane</keyword>
<dbReference type="EMBL" id="PVZC01000003">
    <property type="protein sequence ID" value="PRX99770.1"/>
    <property type="molecule type" value="Genomic_DNA"/>
</dbReference>
<protein>
    <recommendedName>
        <fullName evidence="5">Methylamine utilisation protein MauE domain-containing protein</fullName>
    </recommendedName>
</protein>
<keyword evidence="4" id="KW-0472">Membrane</keyword>
<proteinExistence type="predicted"/>
<dbReference type="GO" id="GO:0030416">
    <property type="term" value="P:methylamine metabolic process"/>
    <property type="evidence" value="ECO:0007669"/>
    <property type="project" value="InterPro"/>
</dbReference>
<dbReference type="OrthoDB" id="3474716at2"/>
<dbReference type="Proteomes" id="UP000237846">
    <property type="component" value="Unassembled WGS sequence"/>
</dbReference>
<comment type="subcellular location">
    <subcellularLocation>
        <location evidence="1">Membrane</location>
        <topology evidence="1">Multi-pass membrane protein</topology>
    </subcellularLocation>
</comment>
<reference evidence="6 7" key="1">
    <citation type="submission" date="2018-03" db="EMBL/GenBank/DDBJ databases">
        <title>Genomic Encyclopedia of Archaeal and Bacterial Type Strains, Phase II (KMG-II): from individual species to whole genera.</title>
        <authorList>
            <person name="Goeker M."/>
        </authorList>
    </citation>
    <scope>NUCLEOTIDE SEQUENCE [LARGE SCALE GENOMIC DNA]</scope>
    <source>
        <strain evidence="6 7">DSM 45601</strain>
    </source>
</reference>
<dbReference type="InterPro" id="IPR009908">
    <property type="entry name" value="Methylamine_util_MauE"/>
</dbReference>
<accession>A0A2T0Q7F9</accession>
<dbReference type="Pfam" id="PF07291">
    <property type="entry name" value="MauE"/>
    <property type="match status" value="1"/>
</dbReference>
<keyword evidence="3" id="KW-1133">Transmembrane helix</keyword>
<comment type="caution">
    <text evidence="6">The sequence shown here is derived from an EMBL/GenBank/DDBJ whole genome shotgun (WGS) entry which is preliminary data.</text>
</comment>
<evidence type="ECO:0000256" key="4">
    <source>
        <dbReference type="ARBA" id="ARBA00023136"/>
    </source>
</evidence>
<dbReference type="GO" id="GO:0016020">
    <property type="term" value="C:membrane"/>
    <property type="evidence" value="ECO:0007669"/>
    <property type="project" value="UniProtKB-SubCell"/>
</dbReference>
<organism evidence="6 7">
    <name type="scientific">Allonocardiopsis opalescens</name>
    <dbReference type="NCBI Taxonomy" id="1144618"/>
    <lineage>
        <taxon>Bacteria</taxon>
        <taxon>Bacillati</taxon>
        <taxon>Actinomycetota</taxon>
        <taxon>Actinomycetes</taxon>
        <taxon>Streptosporangiales</taxon>
        <taxon>Allonocardiopsis</taxon>
    </lineage>
</organism>
<sequence>MLDVAREAQLPVVGMLLIVAGAAKLVSRRPGGLALLLAPGGGRLVNGGVGAAELVVGALLLFASGVPGLAGRWLAVLMFVTAFVGLRELRRQRPEADCGCFGELSAAPVSSRTLARAAVCAGASLATIGVSATGWQVLTRPAPVHIAGALTTAAVVALLSPEWRETAARLRRGVPCERREVPVARTLAALRSSAAWRAHARHLTGHEPLDVWREGCWQLVAYPATVDGGAATVVFAVPTGRLRRRPVRAAVVPGDGPEGVRPPDG</sequence>
<dbReference type="AlphaFoldDB" id="A0A2T0Q7F9"/>
<name>A0A2T0Q7F9_9ACTN</name>